<dbReference type="PIRSF" id="PIRSF000148">
    <property type="entry name" value="ASA_dh"/>
    <property type="match status" value="1"/>
</dbReference>
<evidence type="ECO:0000256" key="3">
    <source>
        <dbReference type="ARBA" id="ARBA00005097"/>
    </source>
</evidence>
<dbReference type="RefSeq" id="WP_016483778.1">
    <property type="nucleotide sequence ID" value="NC_021487.1"/>
</dbReference>
<comment type="subunit">
    <text evidence="5 15">Homodimer.</text>
</comment>
<evidence type="ECO:0000259" key="17">
    <source>
        <dbReference type="SMART" id="SM00859"/>
    </source>
</evidence>
<dbReference type="UniPathway" id="UPA00034">
    <property type="reaction ID" value="UER00016"/>
</dbReference>
<keyword evidence="12 15" id="KW-0457">Lysine biosynthesis</keyword>
<dbReference type="PANTHER" id="PTHR46278:SF2">
    <property type="entry name" value="ASPARTATE-SEMIALDEHYDE DEHYDROGENASE"/>
    <property type="match status" value="1"/>
</dbReference>
<dbReference type="PATRIC" id="fig|1303518.3.peg.2564"/>
<dbReference type="Proteomes" id="UP000014227">
    <property type="component" value="Chromosome I"/>
</dbReference>
<comment type="similarity">
    <text evidence="4 15">Belongs to the aspartate-semialdehyde dehydrogenase family.</text>
</comment>
<keyword evidence="7 15" id="KW-0028">Amino-acid biosynthesis</keyword>
<evidence type="ECO:0000256" key="7">
    <source>
        <dbReference type="ARBA" id="ARBA00022605"/>
    </source>
</evidence>
<dbReference type="GO" id="GO:0050661">
    <property type="term" value="F:NADP binding"/>
    <property type="evidence" value="ECO:0007669"/>
    <property type="project" value="UniProtKB-UniRule"/>
</dbReference>
<dbReference type="InterPro" id="IPR036291">
    <property type="entry name" value="NAD(P)-bd_dom_sf"/>
</dbReference>
<evidence type="ECO:0000256" key="9">
    <source>
        <dbReference type="ARBA" id="ARBA00022857"/>
    </source>
</evidence>
<dbReference type="InterPro" id="IPR012280">
    <property type="entry name" value="Semialdhyde_DH_dimer_dom"/>
</dbReference>
<dbReference type="Gene3D" id="3.30.360.10">
    <property type="entry name" value="Dihydrodipicolinate Reductase, domain 2"/>
    <property type="match status" value="1"/>
</dbReference>
<dbReference type="KEGG" id="ccz:CCALI_02467"/>
<evidence type="ECO:0000256" key="12">
    <source>
        <dbReference type="ARBA" id="ARBA00023154"/>
    </source>
</evidence>
<dbReference type="GO" id="GO:0051287">
    <property type="term" value="F:NAD binding"/>
    <property type="evidence" value="ECO:0007669"/>
    <property type="project" value="InterPro"/>
</dbReference>
<dbReference type="HOGENOM" id="CLU_049966_0_1_0"/>
<feature type="binding site" evidence="15">
    <location>
        <position position="317"/>
    </location>
    <ligand>
        <name>NADP(+)</name>
        <dbReference type="ChEBI" id="CHEBI:58349"/>
    </ligand>
</feature>
<keyword evidence="11 15" id="KW-0560">Oxidoreductase</keyword>
<feature type="binding site" evidence="15">
    <location>
        <begin position="40"/>
        <end position="41"/>
    </location>
    <ligand>
        <name>NADP(+)</name>
        <dbReference type="ChEBI" id="CHEBI:58349"/>
    </ligand>
</feature>
<feature type="binding site" evidence="15">
    <location>
        <position position="235"/>
    </location>
    <ligand>
        <name>substrate</name>
    </ligand>
</feature>
<evidence type="ECO:0000256" key="15">
    <source>
        <dbReference type="HAMAP-Rule" id="MF_02121"/>
    </source>
</evidence>
<dbReference type="CDD" id="cd18131">
    <property type="entry name" value="ASADH_C_bac_euk_like"/>
    <property type="match status" value="1"/>
</dbReference>
<name>S0EWX7_CHTCT</name>
<evidence type="ECO:0000256" key="4">
    <source>
        <dbReference type="ARBA" id="ARBA00010584"/>
    </source>
</evidence>
<reference evidence="19" key="1">
    <citation type="submission" date="2013-03" db="EMBL/GenBank/DDBJ databases">
        <title>Genome sequence of Chthonomonas calidirosea, the first sequenced genome from the Armatimonadetes phylum (formally candidate division OP10).</title>
        <authorList>
            <person name="Lee K.C.Y."/>
            <person name="Morgan X.C."/>
            <person name="Dunfield P.F."/>
            <person name="Tamas I."/>
            <person name="Houghton K.M."/>
            <person name="Vyssotski M."/>
            <person name="Ryan J.L.J."/>
            <person name="Lagutin K."/>
            <person name="McDonald I.R."/>
            <person name="Stott M.B."/>
        </authorList>
    </citation>
    <scope>NUCLEOTIDE SEQUENCE [LARGE SCALE GENOMIC DNA]</scope>
    <source>
        <strain evidence="19">DSM 23976 / ICMP 18418 / T49</strain>
    </source>
</reference>
<comment type="caution">
    <text evidence="15">Lacks conserved residue(s) required for the propagation of feature annotation.</text>
</comment>
<evidence type="ECO:0000313" key="19">
    <source>
        <dbReference type="Proteomes" id="UP000014227"/>
    </source>
</evidence>
<comment type="pathway">
    <text evidence="2 15">Amino-acid biosynthesis; L-lysine biosynthesis via DAP pathway; (S)-tetrahydrodipicolinate from L-aspartate: step 2/4.</text>
</comment>
<dbReference type="UniPathway" id="UPA00050">
    <property type="reaction ID" value="UER00463"/>
</dbReference>
<feature type="binding site" evidence="15">
    <location>
        <position position="209"/>
    </location>
    <ligand>
        <name>substrate</name>
    </ligand>
</feature>
<keyword evidence="13 15" id="KW-0486">Methionine biosynthesis</keyword>
<keyword evidence="9 15" id="KW-0521">NADP</keyword>
<dbReference type="SUPFAM" id="SSF51735">
    <property type="entry name" value="NAD(P)-binding Rossmann-fold domains"/>
    <property type="match status" value="1"/>
</dbReference>
<dbReference type="Pfam" id="PF02774">
    <property type="entry name" value="Semialdhyde_dhC"/>
    <property type="match status" value="1"/>
</dbReference>
<feature type="domain" description="Semialdehyde dehydrogenase NAD-binding" evidence="17">
    <location>
        <begin position="5"/>
        <end position="120"/>
    </location>
</feature>
<dbReference type="NCBIfam" id="TIGR01296">
    <property type="entry name" value="asd_B"/>
    <property type="match status" value="1"/>
</dbReference>
<comment type="pathway">
    <text evidence="3 15">Amino-acid biosynthesis; L-threonine biosynthesis; L-threonine from L-aspartate: step 2/5.</text>
</comment>
<dbReference type="CDD" id="cd02316">
    <property type="entry name" value="VcASADH2_like_N"/>
    <property type="match status" value="1"/>
</dbReference>
<dbReference type="SUPFAM" id="SSF55347">
    <property type="entry name" value="Glyceraldehyde-3-phosphate dehydrogenase-like, C-terminal domain"/>
    <property type="match status" value="1"/>
</dbReference>
<evidence type="ECO:0000256" key="8">
    <source>
        <dbReference type="ARBA" id="ARBA00022697"/>
    </source>
</evidence>
<feature type="active site" description="Proton acceptor" evidence="15 16">
    <location>
        <position position="242"/>
    </location>
</feature>
<evidence type="ECO:0000256" key="2">
    <source>
        <dbReference type="ARBA" id="ARBA00005076"/>
    </source>
</evidence>
<dbReference type="STRING" id="454171.CP488_01622"/>
<keyword evidence="19" id="KW-1185">Reference proteome</keyword>
<proteinExistence type="inferred from homology"/>
<comment type="pathway">
    <text evidence="1 15">Amino-acid biosynthesis; L-methionine biosynthesis via de novo pathway; L-homoserine from L-aspartate: step 2/3.</text>
</comment>
<evidence type="ECO:0000256" key="1">
    <source>
        <dbReference type="ARBA" id="ARBA00005021"/>
    </source>
</evidence>
<dbReference type="GO" id="GO:0004073">
    <property type="term" value="F:aspartate-semialdehyde dehydrogenase activity"/>
    <property type="evidence" value="ECO:0007669"/>
    <property type="project" value="UniProtKB-UniRule"/>
</dbReference>
<dbReference type="SMART" id="SM00859">
    <property type="entry name" value="Semialdhyde_dh"/>
    <property type="match status" value="1"/>
</dbReference>
<feature type="binding site" evidence="15">
    <location>
        <position position="156"/>
    </location>
    <ligand>
        <name>substrate</name>
    </ligand>
</feature>
<dbReference type="GO" id="GO:0019877">
    <property type="term" value="P:diaminopimelate biosynthetic process"/>
    <property type="evidence" value="ECO:0007669"/>
    <property type="project" value="UniProtKB-UniRule"/>
</dbReference>
<feature type="binding site" evidence="15">
    <location>
        <begin position="12"/>
        <end position="15"/>
    </location>
    <ligand>
        <name>NADP(+)</name>
        <dbReference type="ChEBI" id="CHEBI:58349"/>
    </ligand>
</feature>
<dbReference type="NCBIfam" id="NF011456">
    <property type="entry name" value="PRK14874.1"/>
    <property type="match status" value="1"/>
</dbReference>
<dbReference type="AlphaFoldDB" id="S0EWX7"/>
<evidence type="ECO:0000256" key="13">
    <source>
        <dbReference type="ARBA" id="ARBA00023167"/>
    </source>
</evidence>
<accession>S0EWX7</accession>
<dbReference type="GO" id="GO:0009089">
    <property type="term" value="P:lysine biosynthetic process via diaminopimelate"/>
    <property type="evidence" value="ECO:0007669"/>
    <property type="project" value="UniProtKB-UniRule"/>
</dbReference>
<organism evidence="18 19">
    <name type="scientific">Chthonomonas calidirosea (strain DSM 23976 / ICMP 18418 / T49)</name>
    <dbReference type="NCBI Taxonomy" id="1303518"/>
    <lineage>
        <taxon>Bacteria</taxon>
        <taxon>Bacillati</taxon>
        <taxon>Armatimonadota</taxon>
        <taxon>Chthonomonadia</taxon>
        <taxon>Chthonomonadales</taxon>
        <taxon>Chthonomonadaceae</taxon>
        <taxon>Chthonomonas</taxon>
    </lineage>
</organism>
<evidence type="ECO:0000256" key="10">
    <source>
        <dbReference type="ARBA" id="ARBA00022915"/>
    </source>
</evidence>
<dbReference type="Pfam" id="PF01118">
    <property type="entry name" value="Semialdhyde_dh"/>
    <property type="match status" value="1"/>
</dbReference>
<dbReference type="GO" id="GO:0071266">
    <property type="term" value="P:'de novo' L-methionine biosynthetic process"/>
    <property type="evidence" value="ECO:0007669"/>
    <property type="project" value="UniProtKB-UniRule"/>
</dbReference>
<evidence type="ECO:0000256" key="16">
    <source>
        <dbReference type="PIRSR" id="PIRSR000148-1"/>
    </source>
</evidence>
<sequence>MKTYHVAIVGATGAVGTELLRLLEVREFPVASLRLLASERSAGRTLPFRGQSLVVERLDANAFENVDIAFFSAGASRSRDFAPLAVRSGALVIDNSSAFRMDPAVPLVVPEINPEDICLHKGIIANPNCSTIILLMALAPLRKLAPIRRVVVSTYQAASGAGAQAMAELIEQTGDVLREKPIVPRVFPYPIAFNLFCHNTKIDETGYNEEERKMIFESRKILHDPHLKVTATCVRVPVVRAHSESVNVEFAPGTRPSLEEARKALEAFPGVALVDNREANHFPMPIEASGRDEVLVGRLRYDLSNENAIDLFVSGDQILKGAALNALQIAEWWIKEGSQHA</sequence>
<keyword evidence="10 15" id="KW-0220">Diaminopimelate biosynthesis</keyword>
<keyword evidence="8 15" id="KW-0791">Threonine biosynthesis</keyword>
<evidence type="ECO:0000256" key="14">
    <source>
        <dbReference type="ARBA" id="ARBA00047891"/>
    </source>
</evidence>
<dbReference type="eggNOG" id="COG0136">
    <property type="taxonomic scope" value="Bacteria"/>
</dbReference>
<dbReference type="Gene3D" id="3.40.50.720">
    <property type="entry name" value="NAD(P)-binding Rossmann-like Domain"/>
    <property type="match status" value="1"/>
</dbReference>
<evidence type="ECO:0000256" key="11">
    <source>
        <dbReference type="ARBA" id="ARBA00023002"/>
    </source>
</evidence>
<dbReference type="GO" id="GO:0009097">
    <property type="term" value="P:isoleucine biosynthetic process"/>
    <property type="evidence" value="ECO:0007669"/>
    <property type="project" value="UniProtKB-UniRule"/>
</dbReference>
<dbReference type="InterPro" id="IPR000534">
    <property type="entry name" value="Semialdehyde_DH_NAD-bd"/>
</dbReference>
<dbReference type="HAMAP" id="MF_02121">
    <property type="entry name" value="ASADH"/>
    <property type="match status" value="1"/>
</dbReference>
<dbReference type="GO" id="GO:0046983">
    <property type="term" value="F:protein dimerization activity"/>
    <property type="evidence" value="ECO:0007669"/>
    <property type="project" value="InterPro"/>
</dbReference>
<dbReference type="FunCoup" id="S0EWX7">
    <property type="interactions" value="442"/>
</dbReference>
<dbReference type="EC" id="1.2.1.11" evidence="6 15"/>
<dbReference type="InterPro" id="IPR005986">
    <property type="entry name" value="Asp_semialdehyde_DH_beta"/>
</dbReference>
<evidence type="ECO:0000256" key="6">
    <source>
        <dbReference type="ARBA" id="ARBA00013120"/>
    </source>
</evidence>
<gene>
    <name evidence="15" type="primary">asd</name>
    <name evidence="18" type="ORF">CCALI_02467</name>
</gene>
<dbReference type="UniPathway" id="UPA00051">
    <property type="reaction ID" value="UER00464"/>
</dbReference>
<dbReference type="OrthoDB" id="9805684at2"/>
<dbReference type="EMBL" id="HF951689">
    <property type="protein sequence ID" value="CCW36266.1"/>
    <property type="molecule type" value="Genomic_DNA"/>
</dbReference>
<protein>
    <recommendedName>
        <fullName evidence="6 15">Aspartate-semialdehyde dehydrogenase</fullName>
        <shortName evidence="15">ASA dehydrogenase</shortName>
        <shortName evidence="15">ASADH</shortName>
        <ecNumber evidence="6 15">1.2.1.11</ecNumber>
    </recommendedName>
    <alternativeName>
        <fullName evidence="15">Aspartate-beta-semialdehyde dehydrogenase</fullName>
    </alternativeName>
</protein>
<feature type="binding site" evidence="15">
    <location>
        <begin position="159"/>
        <end position="160"/>
    </location>
    <ligand>
        <name>NADP(+)</name>
        <dbReference type="ChEBI" id="CHEBI:58349"/>
    </ligand>
</feature>
<dbReference type="GO" id="GO:0009088">
    <property type="term" value="P:threonine biosynthetic process"/>
    <property type="evidence" value="ECO:0007669"/>
    <property type="project" value="UniProtKB-UniRule"/>
</dbReference>
<dbReference type="PANTHER" id="PTHR46278">
    <property type="entry name" value="DEHYDROGENASE, PUTATIVE-RELATED"/>
    <property type="match status" value="1"/>
</dbReference>
<evidence type="ECO:0000256" key="5">
    <source>
        <dbReference type="ARBA" id="ARBA00011738"/>
    </source>
</evidence>
<dbReference type="InterPro" id="IPR012080">
    <property type="entry name" value="Asp_semialdehyde_DH"/>
</dbReference>
<dbReference type="InParanoid" id="S0EWX7"/>
<feature type="binding site" evidence="15">
    <location>
        <position position="100"/>
    </location>
    <ligand>
        <name>phosphate</name>
        <dbReference type="ChEBI" id="CHEBI:43474"/>
    </ligand>
</feature>
<evidence type="ECO:0000313" key="18">
    <source>
        <dbReference type="EMBL" id="CCW36266.1"/>
    </source>
</evidence>
<feature type="active site" description="Acyl-thioester intermediate" evidence="15 16">
    <location>
        <position position="129"/>
    </location>
</feature>
<comment type="catalytic activity">
    <reaction evidence="14 15">
        <text>L-aspartate 4-semialdehyde + phosphate + NADP(+) = 4-phospho-L-aspartate + NADPH + H(+)</text>
        <dbReference type="Rhea" id="RHEA:24284"/>
        <dbReference type="ChEBI" id="CHEBI:15378"/>
        <dbReference type="ChEBI" id="CHEBI:43474"/>
        <dbReference type="ChEBI" id="CHEBI:57535"/>
        <dbReference type="ChEBI" id="CHEBI:57783"/>
        <dbReference type="ChEBI" id="CHEBI:58349"/>
        <dbReference type="ChEBI" id="CHEBI:537519"/>
        <dbReference type="EC" id="1.2.1.11"/>
    </reaction>
</comment>
<comment type="function">
    <text evidence="15">Catalyzes the NADPH-dependent formation of L-aspartate-semialdehyde (L-ASA) by the reductive dephosphorylation of L-aspartyl-4-phosphate.</text>
</comment>